<keyword evidence="4" id="KW-1185">Reference proteome</keyword>
<dbReference type="PROSITE" id="PS51257">
    <property type="entry name" value="PROKAR_LIPOPROTEIN"/>
    <property type="match status" value="1"/>
</dbReference>
<dbReference type="InterPro" id="IPR009091">
    <property type="entry name" value="RCC1/BLIP-II"/>
</dbReference>
<dbReference type="InterPro" id="IPR000408">
    <property type="entry name" value="Reg_chr_condens"/>
</dbReference>
<evidence type="ECO:0000256" key="1">
    <source>
        <dbReference type="SAM" id="MobiDB-lite"/>
    </source>
</evidence>
<dbReference type="PANTHER" id="PTHR45982">
    <property type="entry name" value="REGULATOR OF CHROMOSOME CONDENSATION"/>
    <property type="match status" value="1"/>
</dbReference>
<feature type="region of interest" description="Disordered" evidence="1">
    <location>
        <begin position="30"/>
        <end position="58"/>
    </location>
</feature>
<dbReference type="Pfam" id="PF13540">
    <property type="entry name" value="RCC1_2"/>
    <property type="match status" value="1"/>
</dbReference>
<proteinExistence type="predicted"/>
<feature type="chain" id="PRO_5005466138" description="BNR repeat domain protein" evidence="2">
    <location>
        <begin position="23"/>
        <end position="312"/>
    </location>
</feature>
<organism evidence="3 4">
    <name type="scientific">Labilithrix luteola</name>
    <dbReference type="NCBI Taxonomy" id="1391654"/>
    <lineage>
        <taxon>Bacteria</taxon>
        <taxon>Pseudomonadati</taxon>
        <taxon>Myxococcota</taxon>
        <taxon>Polyangia</taxon>
        <taxon>Polyangiales</taxon>
        <taxon>Labilitrichaceae</taxon>
        <taxon>Labilithrix</taxon>
    </lineage>
</organism>
<evidence type="ECO:0000256" key="2">
    <source>
        <dbReference type="SAM" id="SignalP"/>
    </source>
</evidence>
<dbReference type="PANTHER" id="PTHR45982:SF1">
    <property type="entry name" value="REGULATOR OF CHROMOSOME CONDENSATION"/>
    <property type="match status" value="1"/>
</dbReference>
<accession>A0A0K1PQ66</accession>
<dbReference type="Gene3D" id="2.130.10.30">
    <property type="entry name" value="Regulator of chromosome condensation 1/beta-lactamase-inhibitor protein II"/>
    <property type="match status" value="2"/>
</dbReference>
<dbReference type="InterPro" id="IPR051553">
    <property type="entry name" value="Ran_GTPase-activating"/>
</dbReference>
<dbReference type="Proteomes" id="UP000064967">
    <property type="component" value="Chromosome"/>
</dbReference>
<evidence type="ECO:0000313" key="3">
    <source>
        <dbReference type="EMBL" id="AKU95690.1"/>
    </source>
</evidence>
<feature type="compositionally biased region" description="Low complexity" evidence="1">
    <location>
        <begin position="33"/>
        <end position="55"/>
    </location>
</feature>
<sequence length="312" mass="31547">MRFFGLTAVGVGLASAWLAACAANESPAEIDDANVPNASDASDASSDVPNTTVDANTDDAVTDAGVDVTALVDGGLEPVQCSVSPCATQIAVAVNHTCALISDGTVQCWGMEAVGELGRGTTDEGPDGTTSFLPSRVVGVSNVTQISARGSTSCARRSNGDVMCWGSNGQGQLGLTVDPPTVDNDAHPTPTRVALEEPARSVDVGVRGRFVCATLESGKISCWGSNDFAELARALDGGSIGGPGVVANLRDVVGTSSSIALTTDGHLWSWGQGGQNTILGRPTSLSAPTPTPYPIPTLSDVTSFVGPSARAS</sequence>
<dbReference type="SUPFAM" id="SSF50985">
    <property type="entry name" value="RCC1/BLIP-II"/>
    <property type="match status" value="1"/>
</dbReference>
<dbReference type="GO" id="GO:0005085">
    <property type="term" value="F:guanyl-nucleotide exchange factor activity"/>
    <property type="evidence" value="ECO:0007669"/>
    <property type="project" value="TreeGrafter"/>
</dbReference>
<reference evidence="3 4" key="1">
    <citation type="submission" date="2015-08" db="EMBL/GenBank/DDBJ databases">
        <authorList>
            <person name="Babu N.S."/>
            <person name="Beckwith C.J."/>
            <person name="Beseler K.G."/>
            <person name="Brison A."/>
            <person name="Carone J.V."/>
            <person name="Caskin T.P."/>
            <person name="Diamond M."/>
            <person name="Durham M.E."/>
            <person name="Foxe J.M."/>
            <person name="Go M."/>
            <person name="Henderson B.A."/>
            <person name="Jones I.B."/>
            <person name="McGettigan J.A."/>
            <person name="Micheletti S.J."/>
            <person name="Nasrallah M.E."/>
            <person name="Ortiz D."/>
            <person name="Piller C.R."/>
            <person name="Privatt S.R."/>
            <person name="Schneider S.L."/>
            <person name="Sharp S."/>
            <person name="Smith T.C."/>
            <person name="Stanton J.D."/>
            <person name="Ullery H.E."/>
            <person name="Wilson R.J."/>
            <person name="Serrano M.G."/>
            <person name="Buck G."/>
            <person name="Lee V."/>
            <person name="Wang Y."/>
            <person name="Carvalho R."/>
            <person name="Voegtly L."/>
            <person name="Shi R."/>
            <person name="Duckworth R."/>
            <person name="Johnson A."/>
            <person name="Loviza R."/>
            <person name="Walstead R."/>
            <person name="Shah Z."/>
            <person name="Kiflezghi M."/>
            <person name="Wade K."/>
            <person name="Ball S.L."/>
            <person name="Bradley K.W."/>
            <person name="Asai D.J."/>
            <person name="Bowman C.A."/>
            <person name="Russell D.A."/>
            <person name="Pope W.H."/>
            <person name="Jacobs-Sera D."/>
            <person name="Hendrix R.W."/>
            <person name="Hatfull G.F."/>
        </authorList>
    </citation>
    <scope>NUCLEOTIDE SEQUENCE [LARGE SCALE GENOMIC DNA]</scope>
    <source>
        <strain evidence="3 4">DSM 27648</strain>
    </source>
</reference>
<evidence type="ECO:0008006" key="5">
    <source>
        <dbReference type="Google" id="ProtNLM"/>
    </source>
</evidence>
<gene>
    <name evidence="3" type="ORF">AKJ09_02354</name>
</gene>
<dbReference type="EMBL" id="CP012333">
    <property type="protein sequence ID" value="AKU95690.1"/>
    <property type="molecule type" value="Genomic_DNA"/>
</dbReference>
<dbReference type="STRING" id="1391654.AKJ09_02354"/>
<dbReference type="AlphaFoldDB" id="A0A0K1PQ66"/>
<dbReference type="PROSITE" id="PS50012">
    <property type="entry name" value="RCC1_3"/>
    <property type="match status" value="2"/>
</dbReference>
<evidence type="ECO:0000313" key="4">
    <source>
        <dbReference type="Proteomes" id="UP000064967"/>
    </source>
</evidence>
<dbReference type="KEGG" id="llu:AKJ09_02354"/>
<dbReference type="GO" id="GO:0005737">
    <property type="term" value="C:cytoplasm"/>
    <property type="evidence" value="ECO:0007669"/>
    <property type="project" value="TreeGrafter"/>
</dbReference>
<feature type="signal peptide" evidence="2">
    <location>
        <begin position="1"/>
        <end position="22"/>
    </location>
</feature>
<name>A0A0K1PQ66_9BACT</name>
<protein>
    <recommendedName>
        <fullName evidence="5">BNR repeat domain protein</fullName>
    </recommendedName>
</protein>
<keyword evidence="2" id="KW-0732">Signal</keyword>